<dbReference type="AlphaFoldDB" id="A0A812KWR9"/>
<sequence length="137" mass="14724">MASLARPIDIRLPATSAGAFCAFWDEEEGTWSTRGLVLLSIEDGINGPELLCQTTHLTLFGALLDTLVKVVRCSTASEVFSAKGFENLGKGNWLSYTYVPCIVSCSATSVAEILCFVPVPPVALVRHSPGYPDVFVK</sequence>
<feature type="non-terminal residue" evidence="7">
    <location>
        <position position="137"/>
    </location>
</feature>
<dbReference type="InterPro" id="IPR057244">
    <property type="entry name" value="GAIN_B"/>
</dbReference>
<evidence type="ECO:0000256" key="5">
    <source>
        <dbReference type="ARBA" id="ARBA00023157"/>
    </source>
</evidence>
<evidence type="ECO:0000313" key="8">
    <source>
        <dbReference type="Proteomes" id="UP000649617"/>
    </source>
</evidence>
<name>A0A812KWR9_SYMPI</name>
<dbReference type="InterPro" id="IPR046338">
    <property type="entry name" value="GAIN_dom_sf"/>
</dbReference>
<dbReference type="PROSITE" id="PS50221">
    <property type="entry name" value="GAIN_B"/>
    <property type="match status" value="1"/>
</dbReference>
<proteinExistence type="predicted"/>
<feature type="domain" description="GAIN-B" evidence="6">
    <location>
        <begin position="1"/>
        <end position="71"/>
    </location>
</feature>
<organism evidence="7 8">
    <name type="scientific">Symbiodinium pilosum</name>
    <name type="common">Dinoflagellate</name>
    <dbReference type="NCBI Taxonomy" id="2952"/>
    <lineage>
        <taxon>Eukaryota</taxon>
        <taxon>Sar</taxon>
        <taxon>Alveolata</taxon>
        <taxon>Dinophyceae</taxon>
        <taxon>Suessiales</taxon>
        <taxon>Symbiodiniaceae</taxon>
        <taxon>Symbiodinium</taxon>
    </lineage>
</organism>
<comment type="caution">
    <text evidence="7">The sequence shown here is derived from an EMBL/GenBank/DDBJ whole genome shotgun (WGS) entry which is preliminary data.</text>
</comment>
<evidence type="ECO:0000256" key="4">
    <source>
        <dbReference type="ARBA" id="ARBA00023136"/>
    </source>
</evidence>
<protein>
    <recommendedName>
        <fullName evidence="6">GAIN-B domain-containing protein</fullName>
    </recommendedName>
</protein>
<dbReference type="EMBL" id="CAJNIZ010004961">
    <property type="protein sequence ID" value="CAE7237630.1"/>
    <property type="molecule type" value="Genomic_DNA"/>
</dbReference>
<dbReference type="OrthoDB" id="440771at2759"/>
<dbReference type="GO" id="GO:0016020">
    <property type="term" value="C:membrane"/>
    <property type="evidence" value="ECO:0007669"/>
    <property type="project" value="UniProtKB-SubCell"/>
</dbReference>
<comment type="subcellular location">
    <subcellularLocation>
        <location evidence="1">Membrane</location>
    </subcellularLocation>
</comment>
<evidence type="ECO:0000256" key="1">
    <source>
        <dbReference type="ARBA" id="ARBA00004370"/>
    </source>
</evidence>
<evidence type="ECO:0000259" key="6">
    <source>
        <dbReference type="PROSITE" id="PS50221"/>
    </source>
</evidence>
<gene>
    <name evidence="7" type="ORF">SPIL2461_LOCUS3934</name>
</gene>
<keyword evidence="4" id="KW-0472">Membrane</keyword>
<keyword evidence="5" id="KW-1015">Disulfide bond</keyword>
<evidence type="ECO:0000313" key="7">
    <source>
        <dbReference type="EMBL" id="CAE7237630.1"/>
    </source>
</evidence>
<dbReference type="SMART" id="SM00303">
    <property type="entry name" value="GPS"/>
    <property type="match status" value="1"/>
</dbReference>
<dbReference type="Pfam" id="PF01825">
    <property type="entry name" value="GPS"/>
    <property type="match status" value="1"/>
</dbReference>
<keyword evidence="8" id="KW-1185">Reference proteome</keyword>
<reference evidence="7" key="1">
    <citation type="submission" date="2021-02" db="EMBL/GenBank/DDBJ databases">
        <authorList>
            <person name="Dougan E. K."/>
            <person name="Rhodes N."/>
            <person name="Thang M."/>
            <person name="Chan C."/>
        </authorList>
    </citation>
    <scope>NUCLEOTIDE SEQUENCE</scope>
</reference>
<evidence type="ECO:0000256" key="3">
    <source>
        <dbReference type="ARBA" id="ARBA00022989"/>
    </source>
</evidence>
<dbReference type="InterPro" id="IPR000203">
    <property type="entry name" value="GPS"/>
</dbReference>
<accession>A0A812KWR9</accession>
<evidence type="ECO:0000256" key="2">
    <source>
        <dbReference type="ARBA" id="ARBA00022692"/>
    </source>
</evidence>
<dbReference type="Proteomes" id="UP000649617">
    <property type="component" value="Unassembled WGS sequence"/>
</dbReference>
<dbReference type="Gene3D" id="2.60.220.50">
    <property type="match status" value="1"/>
</dbReference>
<keyword evidence="2" id="KW-0812">Transmembrane</keyword>
<keyword evidence="3" id="KW-1133">Transmembrane helix</keyword>